<organism evidence="8 9">
    <name type="scientific">Rhodococcoides kyotonense</name>
    <dbReference type="NCBI Taxonomy" id="398843"/>
    <lineage>
        <taxon>Bacteria</taxon>
        <taxon>Bacillati</taxon>
        <taxon>Actinomycetota</taxon>
        <taxon>Actinomycetes</taxon>
        <taxon>Mycobacteriales</taxon>
        <taxon>Nocardiaceae</taxon>
        <taxon>Rhodococcoides</taxon>
    </lineage>
</organism>
<dbReference type="GO" id="GO:0043565">
    <property type="term" value="F:sequence-specific DNA binding"/>
    <property type="evidence" value="ECO:0007669"/>
    <property type="project" value="InterPro"/>
</dbReference>
<evidence type="ECO:0000256" key="6">
    <source>
        <dbReference type="ARBA" id="ARBA00079449"/>
    </source>
</evidence>
<keyword evidence="4" id="KW-0804">Transcription</keyword>
<dbReference type="Gene3D" id="1.10.10.60">
    <property type="entry name" value="Homeodomain-like"/>
    <property type="match status" value="1"/>
</dbReference>
<dbReference type="Proteomes" id="UP000198327">
    <property type="component" value="Unassembled WGS sequence"/>
</dbReference>
<evidence type="ECO:0000256" key="3">
    <source>
        <dbReference type="ARBA" id="ARBA00023125"/>
    </source>
</evidence>
<dbReference type="SMART" id="SM00342">
    <property type="entry name" value="HTH_ARAC"/>
    <property type="match status" value="1"/>
</dbReference>
<reference evidence="9" key="1">
    <citation type="submission" date="2017-06" db="EMBL/GenBank/DDBJ databases">
        <authorList>
            <person name="Varghese N."/>
            <person name="Submissions S."/>
        </authorList>
    </citation>
    <scope>NUCLEOTIDE SEQUENCE [LARGE SCALE GENOMIC DNA]</scope>
    <source>
        <strain evidence="9">JCM 23211</strain>
    </source>
</reference>
<dbReference type="GO" id="GO:0003700">
    <property type="term" value="F:DNA-binding transcription factor activity"/>
    <property type="evidence" value="ECO:0007669"/>
    <property type="project" value="InterPro"/>
</dbReference>
<keyword evidence="2" id="KW-0805">Transcription regulation</keyword>
<evidence type="ECO:0000313" key="9">
    <source>
        <dbReference type="Proteomes" id="UP000198327"/>
    </source>
</evidence>
<dbReference type="PANTHER" id="PTHR11019">
    <property type="entry name" value="HTH-TYPE TRANSCRIPTIONAL REGULATOR NIMR"/>
    <property type="match status" value="1"/>
</dbReference>
<dbReference type="CDD" id="cd06124">
    <property type="entry name" value="cupin_NimR-like_N"/>
    <property type="match status" value="1"/>
</dbReference>
<dbReference type="InterPro" id="IPR009057">
    <property type="entry name" value="Homeodomain-like_sf"/>
</dbReference>
<evidence type="ECO:0000256" key="2">
    <source>
        <dbReference type="ARBA" id="ARBA00023015"/>
    </source>
</evidence>
<keyword evidence="1" id="KW-0678">Repressor</keyword>
<evidence type="ECO:0000259" key="7">
    <source>
        <dbReference type="PROSITE" id="PS01124"/>
    </source>
</evidence>
<dbReference type="FunFam" id="1.10.10.60:FF:000132">
    <property type="entry name" value="AraC family transcriptional regulator"/>
    <property type="match status" value="1"/>
</dbReference>
<name>A0A239L6A7_9NOCA</name>
<dbReference type="SUPFAM" id="SSF51182">
    <property type="entry name" value="RmlC-like cupins"/>
    <property type="match status" value="1"/>
</dbReference>
<keyword evidence="3 8" id="KW-0238">DNA-binding</keyword>
<dbReference type="EMBL" id="FZOW01000012">
    <property type="protein sequence ID" value="SNT25830.1"/>
    <property type="molecule type" value="Genomic_DNA"/>
</dbReference>
<dbReference type="InterPro" id="IPR018062">
    <property type="entry name" value="HTH_AraC-typ_CS"/>
</dbReference>
<dbReference type="Pfam" id="PF02311">
    <property type="entry name" value="AraC_binding"/>
    <property type="match status" value="1"/>
</dbReference>
<protein>
    <recommendedName>
        <fullName evidence="5">HTH-type transcriptional regulator RipA</fullName>
    </recommendedName>
    <alternativeName>
        <fullName evidence="6">Repressor of iron proteins A</fullName>
    </alternativeName>
</protein>
<sequence length="264" mass="28888">MPIGRAVPLPFSMTTSTIDRSDARTYSPHTHEEHNLLWGATGELRAVVDGVRWLVPPTVGLWIPAGAVHEVTAGPSTEFYSTYFRPEVFPHQWTEPGFLAVSSVLREVILHLHRRAMPDEARLRAEQVVFDTLTPLDVVAVDIPMPEDSRALAIARALVANPADPRSLSEWAQTVGGSVRTLTRVFAQGTGMSFAQYRIHVRVRAAMTYLAAGVPVSVVSRRVGYDAPSAFVAVFRRVTGRTPASYFAVAPDLADPTWSLTDSA</sequence>
<evidence type="ECO:0000256" key="1">
    <source>
        <dbReference type="ARBA" id="ARBA00022491"/>
    </source>
</evidence>
<dbReference type="PANTHER" id="PTHR11019:SF199">
    <property type="entry name" value="HTH-TYPE TRANSCRIPTIONAL REGULATOR NIMR"/>
    <property type="match status" value="1"/>
</dbReference>
<dbReference type="InterPro" id="IPR014710">
    <property type="entry name" value="RmlC-like_jellyroll"/>
</dbReference>
<dbReference type="AlphaFoldDB" id="A0A239L6A7"/>
<feature type="domain" description="HTH araC/xylS-type" evidence="7">
    <location>
        <begin position="152"/>
        <end position="249"/>
    </location>
</feature>
<dbReference type="InterPro" id="IPR018060">
    <property type="entry name" value="HTH_AraC"/>
</dbReference>
<dbReference type="PROSITE" id="PS01124">
    <property type="entry name" value="HTH_ARAC_FAMILY_2"/>
    <property type="match status" value="1"/>
</dbReference>
<dbReference type="InterPro" id="IPR003313">
    <property type="entry name" value="AraC-bd"/>
</dbReference>
<evidence type="ECO:0000256" key="5">
    <source>
        <dbReference type="ARBA" id="ARBA00074140"/>
    </source>
</evidence>
<evidence type="ECO:0000313" key="8">
    <source>
        <dbReference type="EMBL" id="SNT25830.1"/>
    </source>
</evidence>
<dbReference type="Gene3D" id="2.60.120.10">
    <property type="entry name" value="Jelly Rolls"/>
    <property type="match status" value="1"/>
</dbReference>
<keyword evidence="9" id="KW-1185">Reference proteome</keyword>
<accession>A0A239L6A7</accession>
<gene>
    <name evidence="8" type="ORF">SAMN05421642_11261</name>
</gene>
<dbReference type="InterPro" id="IPR011051">
    <property type="entry name" value="RmlC_Cupin_sf"/>
</dbReference>
<dbReference type="PROSITE" id="PS00041">
    <property type="entry name" value="HTH_ARAC_FAMILY_1"/>
    <property type="match status" value="1"/>
</dbReference>
<proteinExistence type="predicted"/>
<dbReference type="Pfam" id="PF12833">
    <property type="entry name" value="HTH_18"/>
    <property type="match status" value="1"/>
</dbReference>
<evidence type="ECO:0000256" key="4">
    <source>
        <dbReference type="ARBA" id="ARBA00023163"/>
    </source>
</evidence>
<dbReference type="SUPFAM" id="SSF46689">
    <property type="entry name" value="Homeodomain-like"/>
    <property type="match status" value="1"/>
</dbReference>